<evidence type="ECO:0000256" key="2">
    <source>
        <dbReference type="SAM" id="SignalP"/>
    </source>
</evidence>
<evidence type="ECO:0000259" key="3">
    <source>
        <dbReference type="SMART" id="SM00849"/>
    </source>
</evidence>
<sequence length="297" mass="31838">MKKSIWAKALVGGALLAGLTGGAFAQDWDKVEIKTQPLRGGLYALYGQGGNLGLSVGEDGIILIDDQYAPLTGKIKAAIAAISDAPIRYVINTHFHGDHTGGNENLGDAAVIVAHDNVRQRLSEGAFIKSFGMKMDPQPKVALPSITFNSEMSLHMNGDDARIIFVKNAHTDGDSIIHFQSSNVIHMGDIMFNGMFPFIDVDNGGDIDGVLAGLDMAIAAADDETIVIPGHGQVTDKAGLVTYRQTMGELREIVAKLKADGKTLEEVEAMDPFKDYDLIQFSDGWASKVAGFIYKSL</sequence>
<dbReference type="SUPFAM" id="SSF56281">
    <property type="entry name" value="Metallo-hydrolase/oxidoreductase"/>
    <property type="match status" value="1"/>
</dbReference>
<dbReference type="Pfam" id="PF00753">
    <property type="entry name" value="Lactamase_B"/>
    <property type="match status" value="1"/>
</dbReference>
<feature type="domain" description="Metallo-beta-lactamase" evidence="3">
    <location>
        <begin position="49"/>
        <end position="231"/>
    </location>
</feature>
<dbReference type="EMBL" id="JBHSCR010000001">
    <property type="protein sequence ID" value="MFC4346606.1"/>
    <property type="molecule type" value="Genomic_DNA"/>
</dbReference>
<dbReference type="Proteomes" id="UP001595776">
    <property type="component" value="Unassembled WGS sequence"/>
</dbReference>
<feature type="chain" id="PRO_5046791797" evidence="2">
    <location>
        <begin position="26"/>
        <end position="297"/>
    </location>
</feature>
<comment type="caution">
    <text evidence="4">The sequence shown here is derived from an EMBL/GenBank/DDBJ whole genome shotgun (WGS) entry which is preliminary data.</text>
</comment>
<keyword evidence="2" id="KW-0732">Signal</keyword>
<dbReference type="CDD" id="cd16282">
    <property type="entry name" value="metallo-hydrolase-like_MBL-fold"/>
    <property type="match status" value="1"/>
</dbReference>
<dbReference type="InterPro" id="IPR036866">
    <property type="entry name" value="RibonucZ/Hydroxyglut_hydro"/>
</dbReference>
<accession>A0ABV8U756</accession>
<dbReference type="InterPro" id="IPR050855">
    <property type="entry name" value="NDM-1-like"/>
</dbReference>
<dbReference type="RefSeq" id="WP_068148051.1">
    <property type="nucleotide sequence ID" value="NZ_JBHSCR010000001.1"/>
</dbReference>
<proteinExistence type="inferred from homology"/>
<feature type="signal peptide" evidence="2">
    <location>
        <begin position="1"/>
        <end position="25"/>
    </location>
</feature>
<dbReference type="InterPro" id="IPR001279">
    <property type="entry name" value="Metallo-B-lactamas"/>
</dbReference>
<keyword evidence="5" id="KW-1185">Reference proteome</keyword>
<gene>
    <name evidence="4" type="ORF">ACFO5Q_01940</name>
</gene>
<reference evidence="5" key="1">
    <citation type="journal article" date="2019" name="Int. J. Syst. Evol. Microbiol.">
        <title>The Global Catalogue of Microorganisms (GCM) 10K type strain sequencing project: providing services to taxonomists for standard genome sequencing and annotation.</title>
        <authorList>
            <consortium name="The Broad Institute Genomics Platform"/>
            <consortium name="The Broad Institute Genome Sequencing Center for Infectious Disease"/>
            <person name="Wu L."/>
            <person name="Ma J."/>
        </authorList>
    </citation>
    <scope>NUCLEOTIDE SEQUENCE [LARGE SCALE GENOMIC DNA]</scope>
    <source>
        <strain evidence="5">CGMCC 1.15304</strain>
    </source>
</reference>
<protein>
    <submittedName>
        <fullName evidence="4">MBL fold metallo-hydrolase</fullName>
    </submittedName>
</protein>
<dbReference type="PANTHER" id="PTHR42951:SF4">
    <property type="entry name" value="ACYL-COENZYME A THIOESTERASE MBLAC2"/>
    <property type="match status" value="1"/>
</dbReference>
<dbReference type="SMART" id="SM00849">
    <property type="entry name" value="Lactamase_B"/>
    <property type="match status" value="1"/>
</dbReference>
<evidence type="ECO:0000313" key="5">
    <source>
        <dbReference type="Proteomes" id="UP001595776"/>
    </source>
</evidence>
<dbReference type="PANTHER" id="PTHR42951">
    <property type="entry name" value="METALLO-BETA-LACTAMASE DOMAIN-CONTAINING"/>
    <property type="match status" value="1"/>
</dbReference>
<evidence type="ECO:0000313" key="4">
    <source>
        <dbReference type="EMBL" id="MFC4346606.1"/>
    </source>
</evidence>
<comment type="similarity">
    <text evidence="1">Belongs to the metallo-beta-lactamase superfamily. Class-B beta-lactamase family.</text>
</comment>
<name>A0ABV8U756_9PROT</name>
<evidence type="ECO:0000256" key="1">
    <source>
        <dbReference type="ARBA" id="ARBA00005250"/>
    </source>
</evidence>
<organism evidence="4 5">
    <name type="scientific">Kordiimonas lipolytica</name>
    <dbReference type="NCBI Taxonomy" id="1662421"/>
    <lineage>
        <taxon>Bacteria</taxon>
        <taxon>Pseudomonadati</taxon>
        <taxon>Pseudomonadota</taxon>
        <taxon>Alphaproteobacteria</taxon>
        <taxon>Kordiimonadales</taxon>
        <taxon>Kordiimonadaceae</taxon>
        <taxon>Kordiimonas</taxon>
    </lineage>
</organism>
<dbReference type="Gene3D" id="3.60.15.10">
    <property type="entry name" value="Ribonuclease Z/Hydroxyacylglutathione hydrolase-like"/>
    <property type="match status" value="1"/>
</dbReference>